<feature type="domain" description="Peptidase S8/S53" evidence="7">
    <location>
        <begin position="167"/>
        <end position="439"/>
    </location>
</feature>
<dbReference type="InterPro" id="IPR022398">
    <property type="entry name" value="Peptidase_S8_His-AS"/>
</dbReference>
<dbReference type="InterPro" id="IPR023827">
    <property type="entry name" value="Peptidase_S8_Asp-AS"/>
</dbReference>
<comment type="similarity">
    <text evidence="1 5 6">Belongs to the peptidase S8 family.</text>
</comment>
<dbReference type="InterPro" id="IPR000209">
    <property type="entry name" value="Peptidase_S8/S53_dom"/>
</dbReference>
<evidence type="ECO:0000313" key="9">
    <source>
        <dbReference type="Proteomes" id="UP000672097"/>
    </source>
</evidence>
<dbReference type="Pfam" id="PF00082">
    <property type="entry name" value="Peptidase_S8"/>
    <property type="match status" value="1"/>
</dbReference>
<gene>
    <name evidence="8" type="ORF">KAK11_00625</name>
</gene>
<dbReference type="Gene3D" id="2.60.120.380">
    <property type="match status" value="1"/>
</dbReference>
<dbReference type="SUPFAM" id="SSF52743">
    <property type="entry name" value="Subtilisin-like"/>
    <property type="match status" value="1"/>
</dbReference>
<proteinExistence type="inferred from homology"/>
<evidence type="ECO:0000256" key="5">
    <source>
        <dbReference type="PROSITE-ProRule" id="PRU01240"/>
    </source>
</evidence>
<dbReference type="CDD" id="cd07496">
    <property type="entry name" value="Peptidases_S8_13"/>
    <property type="match status" value="1"/>
</dbReference>
<dbReference type="PROSITE" id="PS00137">
    <property type="entry name" value="SUBTILASE_HIS"/>
    <property type="match status" value="1"/>
</dbReference>
<feature type="active site" description="Charge relay system" evidence="5">
    <location>
        <position position="176"/>
    </location>
</feature>
<evidence type="ECO:0000256" key="4">
    <source>
        <dbReference type="ARBA" id="ARBA00022825"/>
    </source>
</evidence>
<evidence type="ECO:0000256" key="3">
    <source>
        <dbReference type="ARBA" id="ARBA00022801"/>
    </source>
</evidence>
<keyword evidence="2 5" id="KW-0645">Protease</keyword>
<keyword evidence="4 5" id="KW-0720">Serine protease</keyword>
<evidence type="ECO:0000313" key="8">
    <source>
        <dbReference type="EMBL" id="MBQ0933812.1"/>
    </source>
</evidence>
<dbReference type="InterPro" id="IPR015500">
    <property type="entry name" value="Peptidase_S8_subtilisin-rel"/>
</dbReference>
<dbReference type="InterPro" id="IPR050131">
    <property type="entry name" value="Peptidase_S8_subtilisin-like"/>
</dbReference>
<reference evidence="8 9" key="1">
    <citation type="submission" date="2021-04" db="EMBL/GenBank/DDBJ databases">
        <title>The genome sequence of type strain Ideonella paludis KCTC 32238.</title>
        <authorList>
            <person name="Liu Y."/>
        </authorList>
    </citation>
    <scope>NUCLEOTIDE SEQUENCE [LARGE SCALE GENOMIC DNA]</scope>
    <source>
        <strain evidence="8 9">KCTC 32238</strain>
    </source>
</reference>
<dbReference type="InterPro" id="IPR034176">
    <property type="entry name" value="Peptidases_S8_13"/>
</dbReference>
<dbReference type="InterPro" id="IPR036852">
    <property type="entry name" value="Peptidase_S8/S53_dom_sf"/>
</dbReference>
<evidence type="ECO:0000256" key="2">
    <source>
        <dbReference type="ARBA" id="ARBA00022670"/>
    </source>
</evidence>
<dbReference type="Proteomes" id="UP000672097">
    <property type="component" value="Unassembled WGS sequence"/>
</dbReference>
<evidence type="ECO:0000259" key="7">
    <source>
        <dbReference type="Pfam" id="PF00082"/>
    </source>
</evidence>
<protein>
    <submittedName>
        <fullName evidence="8">S8 family peptidase</fullName>
    </submittedName>
</protein>
<accession>A0ABS5DRT2</accession>
<dbReference type="PANTHER" id="PTHR43806:SF11">
    <property type="entry name" value="CEREVISIN-RELATED"/>
    <property type="match status" value="1"/>
</dbReference>
<dbReference type="PROSITE" id="PS00138">
    <property type="entry name" value="SUBTILASE_SER"/>
    <property type="match status" value="1"/>
</dbReference>
<feature type="active site" description="Charge relay system" evidence="5">
    <location>
        <position position="407"/>
    </location>
</feature>
<sequence length="594" mass="60597">MGALSLASLLAVAAPNSSIRFQVSEPLEPELRATAPARLLAPISSASTDRLVIRYRNANTRAQAYSAAQISSASHASLFRAGLQAVAVHHNGNGAQVLKLDRKRSVASLQATAAQLMADDPNILYAEPDYIAQPQAVPSDPYFGLQWHYHEVSGGLRLPAAWDLSIGTGINVAVIDTGVRPHADLVANLLPGADMISTAAVSLDGDGRDMDASDVGDGCNGRNSSWHGTHVAGTIAAVANNGIGGVGVAPGAKIVPIRALGCGGGYNSDIADGIAWAAGASVPGVSNNPNPARVINLSLGGMSPCSATLQTAIDTARSRGAVVIVAAGNSNASANNFSPANCRGVITVAATTRKGGKASYSNTGSVVDVAAPGGSMSTGAADGVLSTLNTGATTPGNDSYQYYQGTSMATPHVAGAAALLLARRPSLMPYETETLLRSMVRAFPAACASCGTGIVDAALLTQRAFLSANTNVVNVTEAEPNNTHATAQSITAPAVRILGNVGPLKDADVFKVTLPVGAAFSARILPLQDANLDIEIRNLTGTVLATGGNLPAGRVDSMSYTNKGKTPLDLYVRVTWKSGGTGNVNGVYSLEMAR</sequence>
<dbReference type="PROSITE" id="PS51892">
    <property type="entry name" value="SUBTILASE"/>
    <property type="match status" value="1"/>
</dbReference>
<dbReference type="PROSITE" id="PS00136">
    <property type="entry name" value="SUBTILASE_ASP"/>
    <property type="match status" value="1"/>
</dbReference>
<keyword evidence="3 5" id="KW-0378">Hydrolase</keyword>
<feature type="active site" description="Charge relay system" evidence="5">
    <location>
        <position position="227"/>
    </location>
</feature>
<evidence type="ECO:0000256" key="1">
    <source>
        <dbReference type="ARBA" id="ARBA00011073"/>
    </source>
</evidence>
<evidence type="ECO:0000256" key="6">
    <source>
        <dbReference type="RuleBase" id="RU003355"/>
    </source>
</evidence>
<dbReference type="PANTHER" id="PTHR43806">
    <property type="entry name" value="PEPTIDASE S8"/>
    <property type="match status" value="1"/>
</dbReference>
<keyword evidence="9" id="KW-1185">Reference proteome</keyword>
<name>A0ABS5DRT2_9BURK</name>
<dbReference type="Gene3D" id="3.40.50.200">
    <property type="entry name" value="Peptidase S8/S53 domain"/>
    <property type="match status" value="1"/>
</dbReference>
<dbReference type="InterPro" id="IPR023828">
    <property type="entry name" value="Peptidase_S8_Ser-AS"/>
</dbReference>
<organism evidence="8 9">
    <name type="scientific">Ideonella paludis</name>
    <dbReference type="NCBI Taxonomy" id="1233411"/>
    <lineage>
        <taxon>Bacteria</taxon>
        <taxon>Pseudomonadati</taxon>
        <taxon>Pseudomonadota</taxon>
        <taxon>Betaproteobacteria</taxon>
        <taxon>Burkholderiales</taxon>
        <taxon>Sphaerotilaceae</taxon>
        <taxon>Ideonella</taxon>
    </lineage>
</organism>
<dbReference type="PRINTS" id="PR00723">
    <property type="entry name" value="SUBTILISIN"/>
</dbReference>
<dbReference type="EMBL" id="JAGQDG010000001">
    <property type="protein sequence ID" value="MBQ0933812.1"/>
    <property type="molecule type" value="Genomic_DNA"/>
</dbReference>
<dbReference type="RefSeq" id="WP_210805134.1">
    <property type="nucleotide sequence ID" value="NZ_JAGQDG010000001.1"/>
</dbReference>
<comment type="caution">
    <text evidence="8">The sequence shown here is derived from an EMBL/GenBank/DDBJ whole genome shotgun (WGS) entry which is preliminary data.</text>
</comment>